<evidence type="ECO:0000256" key="4">
    <source>
        <dbReference type="SAM" id="Coils"/>
    </source>
</evidence>
<evidence type="ECO:0000256" key="1">
    <source>
        <dbReference type="ARBA" id="ARBA00010923"/>
    </source>
</evidence>
<dbReference type="GO" id="GO:0009307">
    <property type="term" value="P:DNA restriction-modification system"/>
    <property type="evidence" value="ECO:0007669"/>
    <property type="project" value="UniProtKB-KW"/>
</dbReference>
<keyword evidence="3" id="KW-0238">DNA-binding</keyword>
<keyword evidence="6" id="KW-0378">Hydrolase</keyword>
<feature type="domain" description="Type I restriction modification DNA specificity" evidence="5">
    <location>
        <begin position="2"/>
        <end position="171"/>
    </location>
</feature>
<accession>A0A937F8V3</accession>
<feature type="domain" description="Type I restriction modification DNA specificity" evidence="5">
    <location>
        <begin position="192"/>
        <end position="371"/>
    </location>
</feature>
<evidence type="ECO:0000256" key="3">
    <source>
        <dbReference type="ARBA" id="ARBA00023125"/>
    </source>
</evidence>
<gene>
    <name evidence="6" type="ORF">JL102_13500</name>
</gene>
<organism evidence="6 7">
    <name type="scientific">Fulvivirga sediminis</name>
    <dbReference type="NCBI Taxonomy" id="2803949"/>
    <lineage>
        <taxon>Bacteria</taxon>
        <taxon>Pseudomonadati</taxon>
        <taxon>Bacteroidota</taxon>
        <taxon>Cytophagia</taxon>
        <taxon>Cytophagales</taxon>
        <taxon>Fulvivirgaceae</taxon>
        <taxon>Fulvivirga</taxon>
    </lineage>
</organism>
<sequence length="394" mass="44511">MKIVTLGEICSQITDGTHHTPTYTEKGIPFLRVTDITGSNESKKFISENEHRQLIKRCNPEKGDILYTKNGTIGVAKEIDWDFEFSIFVSLCLLKANPNFVFNRYLVHYLNTNFALRQATQNSKKATISNLHLIEIKKIKIPLPPLPTQKKIAAILDEADKLRQQSKQLIENYNQLTQSLFLDMFGDPVTNPKGYPISSVGEQCNVKGGKRVPKGEKLIKEDTGYPYIKAGNIKNGKVTLKNLEYLNYETREKIKRYTVEKGDVCITVVGINIGDIGIVPAELDKANLTENANKLLIKDKCRLNGIYLTLALQSDYIQKQIHKKTMAVGVPKLALFRIQELLILLPPINLQNQFAERLQAIEAQKAQAQQELAKAEDLFNSLLQRAFKGELVKD</sequence>
<dbReference type="InterPro" id="IPR052021">
    <property type="entry name" value="Type-I_RS_S_subunit"/>
</dbReference>
<dbReference type="PANTHER" id="PTHR30408:SF12">
    <property type="entry name" value="TYPE I RESTRICTION ENZYME MJAVIII SPECIFICITY SUBUNIT"/>
    <property type="match status" value="1"/>
</dbReference>
<reference evidence="6" key="1">
    <citation type="submission" date="2021-01" db="EMBL/GenBank/DDBJ databases">
        <title>Fulvivirga kasyanovii gen. nov., sp nov., a novel member of the phylum Bacteroidetes isolated from seawater in a mussel farm.</title>
        <authorList>
            <person name="Zhao L.-H."/>
            <person name="Wang Z.-J."/>
        </authorList>
    </citation>
    <scope>NUCLEOTIDE SEQUENCE</scope>
    <source>
        <strain evidence="6">2943</strain>
    </source>
</reference>
<dbReference type="InterPro" id="IPR044946">
    <property type="entry name" value="Restrct_endonuc_typeI_TRD_sf"/>
</dbReference>
<keyword evidence="6" id="KW-0540">Nuclease</keyword>
<dbReference type="CDD" id="cd17246">
    <property type="entry name" value="RMtype1_S_SonII-TRD2-CR2_like"/>
    <property type="match status" value="1"/>
</dbReference>
<protein>
    <submittedName>
        <fullName evidence="6">Restriction endonuclease subunit S</fullName>
    </submittedName>
</protein>
<dbReference type="EMBL" id="JAESIY010000007">
    <property type="protein sequence ID" value="MBL3657157.1"/>
    <property type="molecule type" value="Genomic_DNA"/>
</dbReference>
<dbReference type="GO" id="GO:0003677">
    <property type="term" value="F:DNA binding"/>
    <property type="evidence" value="ECO:0007669"/>
    <property type="project" value="UniProtKB-KW"/>
</dbReference>
<name>A0A937F8V3_9BACT</name>
<dbReference type="RefSeq" id="WP_202244950.1">
    <property type="nucleotide sequence ID" value="NZ_JAESIY010000007.1"/>
</dbReference>
<comment type="similarity">
    <text evidence="1">Belongs to the type-I restriction system S methylase family.</text>
</comment>
<feature type="coiled-coil region" evidence="4">
    <location>
        <begin position="152"/>
        <end position="179"/>
    </location>
</feature>
<keyword evidence="2" id="KW-0680">Restriction system</keyword>
<proteinExistence type="inferred from homology"/>
<dbReference type="CDD" id="cd17256">
    <property type="entry name" value="RMtype1_S_EcoJA65PI-TRD1-CR1_like"/>
    <property type="match status" value="1"/>
</dbReference>
<dbReference type="PANTHER" id="PTHR30408">
    <property type="entry name" value="TYPE-1 RESTRICTION ENZYME ECOKI SPECIFICITY PROTEIN"/>
    <property type="match status" value="1"/>
</dbReference>
<dbReference type="Gene3D" id="3.90.220.20">
    <property type="entry name" value="DNA methylase specificity domains"/>
    <property type="match status" value="2"/>
</dbReference>
<evidence type="ECO:0000313" key="6">
    <source>
        <dbReference type="EMBL" id="MBL3657157.1"/>
    </source>
</evidence>
<dbReference type="InterPro" id="IPR000055">
    <property type="entry name" value="Restrct_endonuc_typeI_TRD"/>
</dbReference>
<dbReference type="AlphaFoldDB" id="A0A937F8V3"/>
<evidence type="ECO:0000313" key="7">
    <source>
        <dbReference type="Proteomes" id="UP000659388"/>
    </source>
</evidence>
<evidence type="ECO:0000256" key="2">
    <source>
        <dbReference type="ARBA" id="ARBA00022747"/>
    </source>
</evidence>
<dbReference type="Proteomes" id="UP000659388">
    <property type="component" value="Unassembled WGS sequence"/>
</dbReference>
<dbReference type="SUPFAM" id="SSF116734">
    <property type="entry name" value="DNA methylase specificity domain"/>
    <property type="match status" value="2"/>
</dbReference>
<keyword evidence="7" id="KW-1185">Reference proteome</keyword>
<comment type="caution">
    <text evidence="6">The sequence shown here is derived from an EMBL/GenBank/DDBJ whole genome shotgun (WGS) entry which is preliminary data.</text>
</comment>
<keyword evidence="6" id="KW-0255">Endonuclease</keyword>
<dbReference type="Pfam" id="PF01420">
    <property type="entry name" value="Methylase_S"/>
    <property type="match status" value="2"/>
</dbReference>
<dbReference type="GO" id="GO:0004519">
    <property type="term" value="F:endonuclease activity"/>
    <property type="evidence" value="ECO:0007669"/>
    <property type="project" value="UniProtKB-KW"/>
</dbReference>
<feature type="coiled-coil region" evidence="4">
    <location>
        <begin position="351"/>
        <end position="385"/>
    </location>
</feature>
<keyword evidence="4" id="KW-0175">Coiled coil</keyword>
<evidence type="ECO:0000259" key="5">
    <source>
        <dbReference type="Pfam" id="PF01420"/>
    </source>
</evidence>